<feature type="compositionally biased region" description="Polar residues" evidence="5">
    <location>
        <begin position="1"/>
        <end position="13"/>
    </location>
</feature>
<dbReference type="Pfam" id="PF26102">
    <property type="entry name" value="Ig_SPL7"/>
    <property type="match status" value="1"/>
</dbReference>
<protein>
    <recommendedName>
        <fullName evidence="7">SBP-type domain-containing protein</fullName>
    </recommendedName>
</protein>
<feature type="compositionally biased region" description="Basic residues" evidence="5">
    <location>
        <begin position="192"/>
        <end position="204"/>
    </location>
</feature>
<feature type="region of interest" description="Disordered" evidence="5">
    <location>
        <begin position="233"/>
        <end position="252"/>
    </location>
</feature>
<evidence type="ECO:0000313" key="9">
    <source>
        <dbReference type="Proteomes" id="UP000239757"/>
    </source>
</evidence>
<keyword evidence="6" id="KW-1133">Transmembrane helix</keyword>
<accession>A0A2P5X829</accession>
<keyword evidence="1" id="KW-0479">Metal-binding</keyword>
<evidence type="ECO:0000259" key="7">
    <source>
        <dbReference type="PROSITE" id="PS51141"/>
    </source>
</evidence>
<evidence type="ECO:0000256" key="3">
    <source>
        <dbReference type="ARBA" id="ARBA00022833"/>
    </source>
</evidence>
<dbReference type="SUPFAM" id="SSF103612">
    <property type="entry name" value="SBT domain"/>
    <property type="match status" value="1"/>
</dbReference>
<evidence type="ECO:0000256" key="1">
    <source>
        <dbReference type="ARBA" id="ARBA00022723"/>
    </source>
</evidence>
<name>A0A2P5X829_GOSBA</name>
<dbReference type="PANTHER" id="PTHR31251:SF108">
    <property type="entry name" value="SQUAMOSA PROMOTER-BINDING-LIKE PROTEIN 7"/>
    <property type="match status" value="1"/>
</dbReference>
<keyword evidence="6" id="KW-0812">Transmembrane</keyword>
<feature type="region of interest" description="Disordered" evidence="5">
    <location>
        <begin position="1"/>
        <end position="36"/>
    </location>
</feature>
<dbReference type="InterPro" id="IPR004333">
    <property type="entry name" value="SBP_dom"/>
</dbReference>
<keyword evidence="3" id="KW-0862">Zinc</keyword>
<gene>
    <name evidence="8" type="ORF">GOBAR_AA21171</name>
</gene>
<dbReference type="GO" id="GO:0005634">
    <property type="term" value="C:nucleus"/>
    <property type="evidence" value="ECO:0007669"/>
    <property type="project" value="InterPro"/>
</dbReference>
<evidence type="ECO:0000256" key="6">
    <source>
        <dbReference type="SAM" id="Phobius"/>
    </source>
</evidence>
<dbReference type="OrthoDB" id="514967at2759"/>
<feature type="region of interest" description="Disordered" evidence="5">
    <location>
        <begin position="192"/>
        <end position="213"/>
    </location>
</feature>
<sequence length="794" mass="88954">MEQPASSPNTTPRGSPRSKDPQMDVHLPVTEPDLSSSSVWDWGDLLDFTLDDHFSISLDDDPSSSSVWDWGDLLDFTLDDHFSISLDDVPCACPEIDEQMEKLEEEEAGAPGKKRARTGRVGSGTSRCQIPGCEVDITELKGYHRRHRVCLQCANSSTVLINGESKRYCQQCGKFHLLSDFDEGKRSCRRKLERHNNRRRRKPVGSKTEVNKESLGALQSEDIGCDGEAGKDDLSLSGQTAEEPPFESEDGLVSADCSAPMLQTVNNDSTVALIDTGTDGGKEDLKFSISTSYHDNRTAYSSMCPTGRMSFKLYDWNPAEFPRRLRHQIFQWLADMPVELEGYIRPGCTILTVFISMPKNMWKKLSENPMTYMHDFVFTPGRMLHGRGLMTIHLNNMIFRTSKGGSSLVKLDMGVQAPRLHYVHPSCFEAGKPMEFVACGSNLLQPKLQFLVSFAGRYLPYDYCLASAHVNATEGSSSCDHQLYKIYVPQTESDLFGPVFIEVENQSGLSNFIPVLIGDKDVCSEMKVIQQGFEQGFDASLFWGGSQISANRSSCETSTLRQKAYSELVLDIAWLLREPKSENFQETMASSQIQRFNCLLNFLIQNKSTVILKKVLQNLKNVVEEAGFNGTDDPDTRLLKKYMDYARDILKNKLQEGERPVLLSKYIEQEGKWNSQSSLKNDGLFVPNGSQDLGERTNAKFQTMMASTTLTRSETVPLLNKEIVMNVNLSKERPRKSCSTIFATTTLRSCPALFVVATAAICLGICAVFLHPNRVGEFAVTIRRCLSKRSYIIE</sequence>
<evidence type="ECO:0000256" key="2">
    <source>
        <dbReference type="ARBA" id="ARBA00022771"/>
    </source>
</evidence>
<dbReference type="Gene3D" id="4.10.1100.10">
    <property type="entry name" value="Transcription factor, SBP-box domain"/>
    <property type="match status" value="1"/>
</dbReference>
<keyword evidence="6" id="KW-0472">Membrane</keyword>
<reference evidence="8 9" key="1">
    <citation type="submission" date="2015-01" db="EMBL/GenBank/DDBJ databases">
        <title>Genome of allotetraploid Gossypium barbadense reveals genomic plasticity and fiber elongation in cotton evolution.</title>
        <authorList>
            <person name="Chen X."/>
            <person name="Liu X."/>
            <person name="Zhao B."/>
            <person name="Zheng H."/>
            <person name="Hu Y."/>
            <person name="Lu G."/>
            <person name="Yang C."/>
            <person name="Chen J."/>
            <person name="Shan C."/>
            <person name="Zhang L."/>
            <person name="Zhou Y."/>
            <person name="Wang L."/>
            <person name="Guo W."/>
            <person name="Bai Y."/>
            <person name="Ruan J."/>
            <person name="Shangguan X."/>
            <person name="Mao Y."/>
            <person name="Jiang J."/>
            <person name="Zhu Y."/>
            <person name="Lei J."/>
            <person name="Kang H."/>
            <person name="Chen S."/>
            <person name="He X."/>
            <person name="Wang R."/>
            <person name="Wang Y."/>
            <person name="Chen J."/>
            <person name="Wang L."/>
            <person name="Yu S."/>
            <person name="Wang B."/>
            <person name="Wei J."/>
            <person name="Song S."/>
            <person name="Lu X."/>
            <person name="Gao Z."/>
            <person name="Gu W."/>
            <person name="Deng X."/>
            <person name="Ma D."/>
            <person name="Wang S."/>
            <person name="Liang W."/>
            <person name="Fang L."/>
            <person name="Cai C."/>
            <person name="Zhu X."/>
            <person name="Zhou B."/>
            <person name="Zhang Y."/>
            <person name="Chen Z."/>
            <person name="Xu S."/>
            <person name="Zhu R."/>
            <person name="Wang S."/>
            <person name="Zhang T."/>
            <person name="Zhao G."/>
        </authorList>
    </citation>
    <scope>NUCLEOTIDE SEQUENCE [LARGE SCALE GENOMIC DNA]</scope>
    <source>
        <strain evidence="9">cv. Xinhai21</strain>
        <tissue evidence="8">Leaf</tissue>
    </source>
</reference>
<dbReference type="AlphaFoldDB" id="A0A2P5X829"/>
<organism evidence="8 9">
    <name type="scientific">Gossypium barbadense</name>
    <name type="common">Sea Island cotton</name>
    <name type="synonym">Hibiscus barbadensis</name>
    <dbReference type="NCBI Taxonomy" id="3634"/>
    <lineage>
        <taxon>Eukaryota</taxon>
        <taxon>Viridiplantae</taxon>
        <taxon>Streptophyta</taxon>
        <taxon>Embryophyta</taxon>
        <taxon>Tracheophyta</taxon>
        <taxon>Spermatophyta</taxon>
        <taxon>Magnoliopsida</taxon>
        <taxon>eudicotyledons</taxon>
        <taxon>Gunneridae</taxon>
        <taxon>Pentapetalae</taxon>
        <taxon>rosids</taxon>
        <taxon>malvids</taxon>
        <taxon>Malvales</taxon>
        <taxon>Malvaceae</taxon>
        <taxon>Malvoideae</taxon>
        <taxon>Gossypium</taxon>
    </lineage>
</organism>
<dbReference type="Proteomes" id="UP000239757">
    <property type="component" value="Unassembled WGS sequence"/>
</dbReference>
<dbReference type="PROSITE" id="PS51141">
    <property type="entry name" value="ZF_SBP"/>
    <property type="match status" value="1"/>
</dbReference>
<dbReference type="GO" id="GO:0008270">
    <property type="term" value="F:zinc ion binding"/>
    <property type="evidence" value="ECO:0007669"/>
    <property type="project" value="UniProtKB-KW"/>
</dbReference>
<feature type="domain" description="SBP-type" evidence="7">
    <location>
        <begin position="125"/>
        <end position="202"/>
    </location>
</feature>
<keyword evidence="2 4" id="KW-0863">Zinc-finger</keyword>
<evidence type="ECO:0000313" key="8">
    <source>
        <dbReference type="EMBL" id="PPR99483.1"/>
    </source>
</evidence>
<dbReference type="GO" id="GO:0003677">
    <property type="term" value="F:DNA binding"/>
    <property type="evidence" value="ECO:0007669"/>
    <property type="project" value="InterPro"/>
</dbReference>
<dbReference type="InterPro" id="IPR044817">
    <property type="entry name" value="SBP-like"/>
</dbReference>
<evidence type="ECO:0000256" key="5">
    <source>
        <dbReference type="SAM" id="MobiDB-lite"/>
    </source>
</evidence>
<evidence type="ECO:0000256" key="4">
    <source>
        <dbReference type="PROSITE-ProRule" id="PRU00470"/>
    </source>
</evidence>
<dbReference type="Pfam" id="PF03110">
    <property type="entry name" value="SBP"/>
    <property type="match status" value="1"/>
</dbReference>
<dbReference type="EMBL" id="KZ665484">
    <property type="protein sequence ID" value="PPR99483.1"/>
    <property type="molecule type" value="Genomic_DNA"/>
</dbReference>
<proteinExistence type="predicted"/>
<feature type="transmembrane region" description="Helical" evidence="6">
    <location>
        <begin position="752"/>
        <end position="770"/>
    </location>
</feature>
<dbReference type="InterPro" id="IPR036893">
    <property type="entry name" value="SBP_sf"/>
</dbReference>
<dbReference type="PANTHER" id="PTHR31251">
    <property type="entry name" value="SQUAMOSA PROMOTER-BINDING-LIKE PROTEIN 4"/>
    <property type="match status" value="1"/>
</dbReference>